<dbReference type="RefSeq" id="XP_060347419.1">
    <property type="nucleotide sequence ID" value="XM_060493289.1"/>
</dbReference>
<gene>
    <name evidence="1" type="ORF">CPAR01_09023</name>
</gene>
<keyword evidence="2" id="KW-1185">Reference proteome</keyword>
<evidence type="ECO:0000313" key="2">
    <source>
        <dbReference type="Proteomes" id="UP001241169"/>
    </source>
</evidence>
<name>A0ABQ9SFJ3_9PEZI</name>
<proteinExistence type="predicted"/>
<organism evidence="1 2">
    <name type="scientific">Colletotrichum paranaense</name>
    <dbReference type="NCBI Taxonomy" id="1914294"/>
    <lineage>
        <taxon>Eukaryota</taxon>
        <taxon>Fungi</taxon>
        <taxon>Dikarya</taxon>
        <taxon>Ascomycota</taxon>
        <taxon>Pezizomycotina</taxon>
        <taxon>Sordariomycetes</taxon>
        <taxon>Hypocreomycetidae</taxon>
        <taxon>Glomerellales</taxon>
        <taxon>Glomerellaceae</taxon>
        <taxon>Colletotrichum</taxon>
        <taxon>Colletotrichum acutatum species complex</taxon>
    </lineage>
</organism>
<comment type="caution">
    <text evidence="1">The sequence shown here is derived from an EMBL/GenBank/DDBJ whole genome shotgun (WGS) entry which is preliminary data.</text>
</comment>
<dbReference type="EMBL" id="MOPA01000007">
    <property type="protein sequence ID" value="KAK1535481.1"/>
    <property type="molecule type" value="Genomic_DNA"/>
</dbReference>
<dbReference type="Proteomes" id="UP001241169">
    <property type="component" value="Unassembled WGS sequence"/>
</dbReference>
<evidence type="ECO:0000313" key="1">
    <source>
        <dbReference type="EMBL" id="KAK1535481.1"/>
    </source>
</evidence>
<reference evidence="1 2" key="1">
    <citation type="submission" date="2016-10" db="EMBL/GenBank/DDBJ databases">
        <title>The genome sequence of Colletotrichum fioriniae PJ7.</title>
        <authorList>
            <person name="Baroncelli R."/>
        </authorList>
    </citation>
    <scope>NUCLEOTIDE SEQUENCE [LARGE SCALE GENOMIC DNA]</scope>
    <source>
        <strain evidence="1 2">IMI 384185</strain>
    </source>
</reference>
<accession>A0ABQ9SFJ3</accession>
<sequence length="238" mass="26717">MSSQIEYNQMPREPAPAVLSEQKISSQQPVCSLPSAISILTMSVLVFPSSLVIVGPESADDDGSISEPARWRRWRSKLKKNPTQSLPFFDIPTLSVILVELEKSEIERWKTRLGFFFSSTTRSKAHNWLTCYALLGRLSAAVSAPASVATNAASAAAAAVKSYRNVTRRRHFWVSFPSRHTQKMVNAVDVTFCIDRISFRDGGCIVDRPRSRLLSLGIRERRRLRNSRARVRYQMGGS</sequence>
<dbReference type="GeneID" id="85377188"/>
<protein>
    <submittedName>
        <fullName evidence="1">Uncharacterized protein</fullName>
    </submittedName>
</protein>